<evidence type="ECO:0000313" key="1">
    <source>
        <dbReference type="EMBL" id="ASF46429.1"/>
    </source>
</evidence>
<accession>A0A1Z4BYV0</accession>
<dbReference type="InterPro" id="IPR049249">
    <property type="entry name" value="DUF6882"/>
</dbReference>
<keyword evidence="2" id="KW-1185">Reference proteome</keyword>
<dbReference type="Pfam" id="PF21813">
    <property type="entry name" value="DUF6882"/>
    <property type="match status" value="1"/>
</dbReference>
<dbReference type="OrthoDB" id="5674923at2"/>
<sequence length="161" mass="18297">MTNEEFGDLLTQALAELTVKQDHLQDVYDLGQWASWWCDQEAELLQFFDGNDRVAVEADIINLGSYSAPNHSWKWGWSNPSILKSLREKALPIKELAKITGFPLFANEAAFELDEPMVWEMMAIVVKHLGAMGCYRAPTENGLYIFLAINALRILTPRTLH</sequence>
<dbReference type="AlphaFoldDB" id="A0A1Z4BYV0"/>
<reference evidence="1 2" key="1">
    <citation type="submission" date="2017-06" db="EMBL/GenBank/DDBJ databases">
        <title>Genome Sequencing of the methanotroph Methylovulum psychrotolerants str. HV10-M2 isolated from a high-altitude environment.</title>
        <authorList>
            <person name="Mateos-Rivera A."/>
        </authorList>
    </citation>
    <scope>NUCLEOTIDE SEQUENCE [LARGE SCALE GENOMIC DNA]</scope>
    <source>
        <strain evidence="1 2">HV10_M2</strain>
    </source>
</reference>
<organism evidence="1 2">
    <name type="scientific">Methylovulum psychrotolerans</name>
    <dbReference type="NCBI Taxonomy" id="1704499"/>
    <lineage>
        <taxon>Bacteria</taxon>
        <taxon>Pseudomonadati</taxon>
        <taxon>Pseudomonadota</taxon>
        <taxon>Gammaproteobacteria</taxon>
        <taxon>Methylococcales</taxon>
        <taxon>Methylococcaceae</taxon>
        <taxon>Methylovulum</taxon>
    </lineage>
</organism>
<evidence type="ECO:0000313" key="2">
    <source>
        <dbReference type="Proteomes" id="UP000197019"/>
    </source>
</evidence>
<dbReference type="KEGG" id="mpsy:CEK71_10265"/>
<proteinExistence type="predicted"/>
<protein>
    <submittedName>
        <fullName evidence="1">Uncharacterized protein</fullName>
    </submittedName>
</protein>
<dbReference type="RefSeq" id="WP_088619301.1">
    <property type="nucleotide sequence ID" value="NZ_CP022129.1"/>
</dbReference>
<name>A0A1Z4BYV0_9GAMM</name>
<gene>
    <name evidence="1" type="ORF">CEK71_10265</name>
</gene>
<dbReference type="EMBL" id="CP022129">
    <property type="protein sequence ID" value="ASF46429.1"/>
    <property type="molecule type" value="Genomic_DNA"/>
</dbReference>
<dbReference type="Proteomes" id="UP000197019">
    <property type="component" value="Chromosome"/>
</dbReference>